<gene>
    <name evidence="2" type="ORF">BU23DRAFT_595191</name>
</gene>
<reference evidence="2" key="1">
    <citation type="journal article" date="2020" name="Stud. Mycol.">
        <title>101 Dothideomycetes genomes: a test case for predicting lifestyles and emergence of pathogens.</title>
        <authorList>
            <person name="Haridas S."/>
            <person name="Albert R."/>
            <person name="Binder M."/>
            <person name="Bloem J."/>
            <person name="Labutti K."/>
            <person name="Salamov A."/>
            <person name="Andreopoulos B."/>
            <person name="Baker S."/>
            <person name="Barry K."/>
            <person name="Bills G."/>
            <person name="Bluhm B."/>
            <person name="Cannon C."/>
            <person name="Castanera R."/>
            <person name="Culley D."/>
            <person name="Daum C."/>
            <person name="Ezra D."/>
            <person name="Gonzalez J."/>
            <person name="Henrissat B."/>
            <person name="Kuo A."/>
            <person name="Liang C."/>
            <person name="Lipzen A."/>
            <person name="Lutzoni F."/>
            <person name="Magnuson J."/>
            <person name="Mondo S."/>
            <person name="Nolan M."/>
            <person name="Ohm R."/>
            <person name="Pangilinan J."/>
            <person name="Park H.-J."/>
            <person name="Ramirez L."/>
            <person name="Alfaro M."/>
            <person name="Sun H."/>
            <person name="Tritt A."/>
            <person name="Yoshinaga Y."/>
            <person name="Zwiers L.-H."/>
            <person name="Turgeon B."/>
            <person name="Goodwin S."/>
            <person name="Spatafora J."/>
            <person name="Crous P."/>
            <person name="Grigoriev I."/>
        </authorList>
    </citation>
    <scope>NUCLEOTIDE SEQUENCE</scope>
    <source>
        <strain evidence="2">CBS 107.79</strain>
    </source>
</reference>
<dbReference type="EMBL" id="ML976658">
    <property type="protein sequence ID" value="KAF1979256.1"/>
    <property type="molecule type" value="Genomic_DNA"/>
</dbReference>
<dbReference type="Proteomes" id="UP000800036">
    <property type="component" value="Unassembled WGS sequence"/>
</dbReference>
<keyword evidence="3" id="KW-1185">Reference proteome</keyword>
<feature type="compositionally biased region" description="Acidic residues" evidence="1">
    <location>
        <begin position="22"/>
        <end position="33"/>
    </location>
</feature>
<evidence type="ECO:0000256" key="1">
    <source>
        <dbReference type="SAM" id="MobiDB-lite"/>
    </source>
</evidence>
<sequence length="448" mass="50118">MASSWDVGADNPLGDSRRWSEDEQQASDPDEQALEAAKVLNGLGVTQPSPPPERVPIQEQVIQIPSSPPLFDVSDEEQSEQEEEGDEDSQKETQLDNQEPECLEQQETEEAEEPIELPARKTRAGRPVKAKERFEPTMLIDILANLLAPEDPGKPPQARQYGHELVSRRTASDVHNTSSTPFSDFFESIIQPPVQEACDHLYGEDFDHDIHLWRCYVTIFKRVGAQKEVIVCPKQDLSIKTSLEDFQPTWNIVKRLIKLHHSIGAVIRVLSVWHFSVFEQGPPHGDLIEDPSALEEPTPNVPPASQQRQPTTPACSGGRGGTRASRSGSATPRAAPTHPGATPRPRNEPVVDEEIASRQDLLDQLANHRLKCNGQHRCPQDMQPNLARSPFFTSSLNGPTMQPQRSYKRGNSASIPTSPIMLDDLRNFINFVINRHPRFTEELNTVYD</sequence>
<feature type="region of interest" description="Disordered" evidence="1">
    <location>
        <begin position="1"/>
        <end position="129"/>
    </location>
</feature>
<proteinExistence type="predicted"/>
<evidence type="ECO:0000313" key="2">
    <source>
        <dbReference type="EMBL" id="KAF1979256.1"/>
    </source>
</evidence>
<organism evidence="2 3">
    <name type="scientific">Bimuria novae-zelandiae CBS 107.79</name>
    <dbReference type="NCBI Taxonomy" id="1447943"/>
    <lineage>
        <taxon>Eukaryota</taxon>
        <taxon>Fungi</taxon>
        <taxon>Dikarya</taxon>
        <taxon>Ascomycota</taxon>
        <taxon>Pezizomycotina</taxon>
        <taxon>Dothideomycetes</taxon>
        <taxon>Pleosporomycetidae</taxon>
        <taxon>Pleosporales</taxon>
        <taxon>Massarineae</taxon>
        <taxon>Didymosphaeriaceae</taxon>
        <taxon>Bimuria</taxon>
    </lineage>
</organism>
<feature type="region of interest" description="Disordered" evidence="1">
    <location>
        <begin position="284"/>
        <end position="353"/>
    </location>
</feature>
<protein>
    <submittedName>
        <fullName evidence="2">Uncharacterized protein</fullName>
    </submittedName>
</protein>
<name>A0A6A5VWJ7_9PLEO</name>
<feature type="compositionally biased region" description="Acidic residues" evidence="1">
    <location>
        <begin position="98"/>
        <end position="115"/>
    </location>
</feature>
<feature type="compositionally biased region" description="Acidic residues" evidence="1">
    <location>
        <begin position="73"/>
        <end position="87"/>
    </location>
</feature>
<evidence type="ECO:0000313" key="3">
    <source>
        <dbReference type="Proteomes" id="UP000800036"/>
    </source>
</evidence>
<feature type="compositionally biased region" description="Low complexity" evidence="1">
    <location>
        <begin position="322"/>
        <end position="331"/>
    </location>
</feature>
<feature type="compositionally biased region" description="Polar residues" evidence="1">
    <location>
        <begin position="303"/>
        <end position="314"/>
    </location>
</feature>
<dbReference type="AlphaFoldDB" id="A0A6A5VWJ7"/>
<accession>A0A6A5VWJ7</accession>